<accession>A0A086IYY6</accession>
<evidence type="ECO:0000256" key="14">
    <source>
        <dbReference type="ARBA" id="ARBA00023242"/>
    </source>
</evidence>
<comment type="subcellular location">
    <subcellularLocation>
        <location evidence="3">Chromosome</location>
    </subcellularLocation>
    <subcellularLocation>
        <location evidence="2 16">Nucleus</location>
    </subcellularLocation>
</comment>
<dbReference type="GO" id="GO:0008296">
    <property type="term" value="F:3'-5'-DNA exonuclease activity"/>
    <property type="evidence" value="ECO:0007669"/>
    <property type="project" value="InterPro"/>
</dbReference>
<dbReference type="PANTHER" id="PTHR10139:SF1">
    <property type="entry name" value="DOUBLE-STRAND BREAK REPAIR PROTEIN MRE11"/>
    <property type="match status" value="1"/>
</dbReference>
<dbReference type="SUPFAM" id="SSF56300">
    <property type="entry name" value="Metallo-dependent phosphatases"/>
    <property type="match status" value="1"/>
</dbReference>
<organism evidence="19 20">
    <name type="scientific">Nematocida ausubeli (strain ATCC PRA-371 / ERTm2)</name>
    <name type="common">Nematode killer fungus</name>
    <dbReference type="NCBI Taxonomy" id="1913371"/>
    <lineage>
        <taxon>Eukaryota</taxon>
        <taxon>Fungi</taxon>
        <taxon>Fungi incertae sedis</taxon>
        <taxon>Microsporidia</taxon>
        <taxon>Nematocida</taxon>
    </lineage>
</organism>
<keyword evidence="15 16" id="KW-0469">Meiosis</keyword>
<keyword evidence="14 16" id="KW-0539">Nucleus</keyword>
<dbReference type="GO" id="GO:0000724">
    <property type="term" value="P:double-strand break repair via homologous recombination"/>
    <property type="evidence" value="ECO:0007669"/>
    <property type="project" value="TreeGrafter"/>
</dbReference>
<dbReference type="GeneID" id="77677399"/>
<dbReference type="InterPro" id="IPR029052">
    <property type="entry name" value="Metallo-depent_PP-like"/>
</dbReference>
<evidence type="ECO:0000313" key="19">
    <source>
        <dbReference type="EMBL" id="KFG25104.1"/>
    </source>
</evidence>
<evidence type="ECO:0000256" key="1">
    <source>
        <dbReference type="ARBA" id="ARBA00001936"/>
    </source>
</evidence>
<dbReference type="GO" id="GO:0042138">
    <property type="term" value="P:meiotic DNA double-strand break formation"/>
    <property type="evidence" value="ECO:0007669"/>
    <property type="project" value="TreeGrafter"/>
</dbReference>
<name>A0A086IYY6_NEMA1</name>
<dbReference type="Pfam" id="PF00149">
    <property type="entry name" value="Metallophos"/>
    <property type="match status" value="1"/>
</dbReference>
<evidence type="ECO:0000256" key="10">
    <source>
        <dbReference type="ARBA" id="ARBA00022801"/>
    </source>
</evidence>
<dbReference type="HOGENOM" id="CLU_009535_3_3_1"/>
<keyword evidence="5" id="KW-0158">Chromosome</keyword>
<dbReference type="SMART" id="SM01347">
    <property type="entry name" value="Mre11_DNA_bind"/>
    <property type="match status" value="1"/>
</dbReference>
<evidence type="ECO:0000256" key="4">
    <source>
        <dbReference type="ARBA" id="ARBA00009028"/>
    </source>
</evidence>
<dbReference type="GO" id="GO:0007095">
    <property type="term" value="P:mitotic G2 DNA damage checkpoint signaling"/>
    <property type="evidence" value="ECO:0007669"/>
    <property type="project" value="TreeGrafter"/>
</dbReference>
<evidence type="ECO:0000256" key="6">
    <source>
        <dbReference type="ARBA" id="ARBA00022722"/>
    </source>
</evidence>
<sequence>MEELRILVTTDNHLGFAERDHIRGEDSFRAFEEVFAHARETQADCILICGDLFHEVSPSKYTIYRTMEILQKNIMGDQPIGMECLENGNFVNIDKKQRSVNYKSTNMNIQMPVFAINGNHDEPSGHRGVTALDIFAEAGLINYFGGMGGKHESSVISPIILKKGEALLNLYGMGGIRDETMRKLLAEERITLAPAAKGVRVMVIHQTRCGVGINSYVPEELLSKDLDLVIWGHMHQSEPIPVQNYKMGFHTLQPGSTVQTSLCKAESSDKHCVLLKIREDGWSSTPILMMSPRHLVFKTITAKESNIEEKIRSEMQAILEAHRNAHRPLVRLRVEVDDAISNTIIPKRTMKEFADRVANPKDVLRIIHKKKQPMAKRLSEPRPVQANAQFMLDIEDVRILSKDIFVQSIMECIDRENKMVISHRYDEIVQEVAKVLKSHRWTDIEKEINPAVLEIEKRFAYGRASALENISREEQMKEIEDRQNIYNISMDGHEVEISKKVSLESERDVHAVESEVYRRPAECSRLPQEAAEENTRPHCFMSKQEPVISGIAGADILQEESSVSEAQKITPSNENSSKRAKIDYTFSSLWE</sequence>
<dbReference type="GO" id="GO:0000723">
    <property type="term" value="P:telomere maintenance"/>
    <property type="evidence" value="ECO:0007669"/>
    <property type="project" value="TreeGrafter"/>
</dbReference>
<evidence type="ECO:0000256" key="9">
    <source>
        <dbReference type="ARBA" id="ARBA00022763"/>
    </source>
</evidence>
<keyword evidence="10 16" id="KW-0378">Hydrolase</keyword>
<keyword evidence="6 16" id="KW-0540">Nuclease</keyword>
<evidence type="ECO:0000256" key="15">
    <source>
        <dbReference type="ARBA" id="ARBA00023254"/>
    </source>
</evidence>
<dbReference type="Pfam" id="PF04152">
    <property type="entry name" value="Mre11_DNA_bind"/>
    <property type="match status" value="1"/>
</dbReference>
<dbReference type="CDD" id="cd00840">
    <property type="entry name" value="MPP_Mre11_N"/>
    <property type="match status" value="1"/>
</dbReference>
<keyword evidence="12 16" id="KW-0234">DNA repair</keyword>
<protein>
    <recommendedName>
        <fullName evidence="16">Double-strand break repair protein</fullName>
    </recommendedName>
</protein>
<evidence type="ECO:0000256" key="7">
    <source>
        <dbReference type="ARBA" id="ARBA00022723"/>
    </source>
</evidence>
<evidence type="ECO:0000256" key="2">
    <source>
        <dbReference type="ARBA" id="ARBA00004123"/>
    </source>
</evidence>
<dbReference type="Gene3D" id="3.60.21.10">
    <property type="match status" value="1"/>
</dbReference>
<dbReference type="InterPro" id="IPR007281">
    <property type="entry name" value="Mre11_DNA-bd"/>
</dbReference>
<keyword evidence="9 16" id="KW-0227">DNA damage</keyword>
<feature type="domain" description="Mre11 DNA-binding" evidence="18">
    <location>
        <begin position="282"/>
        <end position="432"/>
    </location>
</feature>
<feature type="active site" description="Proton donor" evidence="17">
    <location>
        <position position="120"/>
    </location>
</feature>
<dbReference type="GO" id="GO:0097552">
    <property type="term" value="P:mitochondrial double-strand break repair via homologous recombination"/>
    <property type="evidence" value="ECO:0007669"/>
    <property type="project" value="TreeGrafter"/>
</dbReference>
<evidence type="ECO:0000256" key="17">
    <source>
        <dbReference type="PIRSR" id="PIRSR000882-1"/>
    </source>
</evidence>
<dbReference type="GO" id="GO:0035861">
    <property type="term" value="C:site of double-strand break"/>
    <property type="evidence" value="ECO:0007669"/>
    <property type="project" value="TreeGrafter"/>
</dbReference>
<evidence type="ECO:0000256" key="16">
    <source>
        <dbReference type="PIRNR" id="PIRNR000882"/>
    </source>
</evidence>
<comment type="cofactor">
    <cofactor evidence="1 16">
        <name>Mn(2+)</name>
        <dbReference type="ChEBI" id="CHEBI:29035"/>
    </cofactor>
</comment>
<dbReference type="PANTHER" id="PTHR10139">
    <property type="entry name" value="DOUBLE-STRAND BREAK REPAIR PROTEIN MRE11"/>
    <property type="match status" value="1"/>
</dbReference>
<dbReference type="GO" id="GO:0030145">
    <property type="term" value="F:manganese ion binding"/>
    <property type="evidence" value="ECO:0007669"/>
    <property type="project" value="UniProtKB-UniRule"/>
</dbReference>
<evidence type="ECO:0000256" key="11">
    <source>
        <dbReference type="ARBA" id="ARBA00022839"/>
    </source>
</evidence>
<dbReference type="InterPro" id="IPR004843">
    <property type="entry name" value="Calcineurin-like_PHP"/>
</dbReference>
<dbReference type="OrthoDB" id="30417at2759"/>
<evidence type="ECO:0000313" key="20">
    <source>
        <dbReference type="Proteomes" id="UP000054524"/>
    </source>
</evidence>
<dbReference type="EMBL" id="AKIJ01000007">
    <property type="protein sequence ID" value="KFG25104.1"/>
    <property type="molecule type" value="Genomic_DNA"/>
</dbReference>
<dbReference type="PIRSF" id="PIRSF000882">
    <property type="entry name" value="DSB_repair_MRE11"/>
    <property type="match status" value="1"/>
</dbReference>
<dbReference type="InterPro" id="IPR003701">
    <property type="entry name" value="Mre11"/>
</dbReference>
<evidence type="ECO:0000256" key="5">
    <source>
        <dbReference type="ARBA" id="ARBA00022454"/>
    </source>
</evidence>
<dbReference type="InterPro" id="IPR041796">
    <property type="entry name" value="Mre11_N"/>
</dbReference>
<evidence type="ECO:0000256" key="3">
    <source>
        <dbReference type="ARBA" id="ARBA00004286"/>
    </source>
</evidence>
<dbReference type="GO" id="GO:0030870">
    <property type="term" value="C:Mre11 complex"/>
    <property type="evidence" value="ECO:0007669"/>
    <property type="project" value="UniProtKB-UniRule"/>
</dbReference>
<dbReference type="GO" id="GO:0006303">
    <property type="term" value="P:double-strand break repair via nonhomologous end joining"/>
    <property type="evidence" value="ECO:0007669"/>
    <property type="project" value="TreeGrafter"/>
</dbReference>
<dbReference type="GO" id="GO:0000014">
    <property type="term" value="F:single-stranded DNA endodeoxyribonuclease activity"/>
    <property type="evidence" value="ECO:0007669"/>
    <property type="project" value="TreeGrafter"/>
</dbReference>
<keyword evidence="13 16" id="KW-0464">Manganese</keyword>
<keyword evidence="7" id="KW-0479">Metal-binding</keyword>
<evidence type="ECO:0000256" key="13">
    <source>
        <dbReference type="ARBA" id="ARBA00023211"/>
    </source>
</evidence>
<reference evidence="19 20" key="1">
    <citation type="journal article" date="2014" name="Genome Announc.">
        <title>Genome Sequence of the Microsporidian Species Nematocida sp1 Strain ERTm6 (ATCC PRA-372).</title>
        <authorList>
            <person name="Bakowski M.A."/>
            <person name="Priest M."/>
            <person name="Young S."/>
            <person name="Cuomo C.A."/>
            <person name="Troemel E.R."/>
        </authorList>
    </citation>
    <scope>NUCLEOTIDE SEQUENCE [LARGE SCALE GENOMIC DNA]</scope>
    <source>
        <strain evidence="19 20">ERTm6</strain>
    </source>
</reference>
<proteinExistence type="inferred from homology"/>
<evidence type="ECO:0000256" key="8">
    <source>
        <dbReference type="ARBA" id="ARBA00022759"/>
    </source>
</evidence>
<dbReference type="Gene3D" id="3.30.110.110">
    <property type="entry name" value="Mre11, capping domain"/>
    <property type="match status" value="1"/>
</dbReference>
<comment type="function">
    <text evidence="16">Core component of the MRN complex, which plays a central role in double-strand break (DSB) repair, DNA recombination, maintenance of telomere integrity and meiosis. The MRN complex is involved in the repair of DNA double-strand breaks (DSBs) via homologous recombination (HR), an error-free mechanism which primarily occurs during S and G2 phases. The complex (1) mediates the end resection of damaged DNA, which generates proper single-stranded DNA, a key initial steps in HR, and is (2) required for the recruitment of other repair factors and efficient activation of ATM and ATR upon DNA damage. Within the MRN complex, MRE11 possesses both single-strand endonuclease activity and double-strand-specific 3'-5' exonuclease activity. MRE11 first endonucleolytically cleaves the 5' strand at DNA DSB ends to prevent non-homologous end joining (NHEJ) and licence HR. It then generates a single-stranded DNA gap via 3' to 5' exonucleolytic degradation, which is required for single-strand invasion and recombination.</text>
</comment>
<dbReference type="AlphaFoldDB" id="A0A086IYY6"/>
<dbReference type="RefSeq" id="XP_052903659.1">
    <property type="nucleotide sequence ID" value="XM_053050030.1"/>
</dbReference>
<gene>
    <name evidence="19" type="ORF">NESG_02426</name>
</gene>
<evidence type="ECO:0000256" key="12">
    <source>
        <dbReference type="ARBA" id="ARBA00023204"/>
    </source>
</evidence>
<comment type="similarity">
    <text evidence="4 16">Belongs to the MRE11/RAD32 family.</text>
</comment>
<keyword evidence="20" id="KW-1185">Reference proteome</keyword>
<evidence type="ECO:0000259" key="18">
    <source>
        <dbReference type="SMART" id="SM01347"/>
    </source>
</evidence>
<keyword evidence="8 16" id="KW-0255">Endonuclease</keyword>
<comment type="caution">
    <text evidence="19">The sequence shown here is derived from an EMBL/GenBank/DDBJ whole genome shotgun (WGS) entry which is preliminary data.</text>
</comment>
<dbReference type="Proteomes" id="UP000054524">
    <property type="component" value="Unassembled WGS sequence"/>
</dbReference>
<dbReference type="InterPro" id="IPR038487">
    <property type="entry name" value="Mre11_capping_dom"/>
</dbReference>
<keyword evidence="11 16" id="KW-0269">Exonuclease</keyword>